<dbReference type="AlphaFoldDB" id="A0A448X8N1"/>
<evidence type="ECO:0000313" key="1">
    <source>
        <dbReference type="EMBL" id="VEL30947.1"/>
    </source>
</evidence>
<accession>A0A448X8N1</accession>
<evidence type="ECO:0000313" key="2">
    <source>
        <dbReference type="Proteomes" id="UP000784294"/>
    </source>
</evidence>
<gene>
    <name evidence="1" type="ORF">PXEA_LOCUS24387</name>
</gene>
<organism evidence="1 2">
    <name type="scientific">Protopolystoma xenopodis</name>
    <dbReference type="NCBI Taxonomy" id="117903"/>
    <lineage>
        <taxon>Eukaryota</taxon>
        <taxon>Metazoa</taxon>
        <taxon>Spiralia</taxon>
        <taxon>Lophotrochozoa</taxon>
        <taxon>Platyhelminthes</taxon>
        <taxon>Monogenea</taxon>
        <taxon>Polyopisthocotylea</taxon>
        <taxon>Polystomatidea</taxon>
        <taxon>Polystomatidae</taxon>
        <taxon>Protopolystoma</taxon>
    </lineage>
</organism>
<protein>
    <submittedName>
        <fullName evidence="1">Uncharacterized protein</fullName>
    </submittedName>
</protein>
<name>A0A448X8N1_9PLAT</name>
<proteinExistence type="predicted"/>
<dbReference type="Proteomes" id="UP000784294">
    <property type="component" value="Unassembled WGS sequence"/>
</dbReference>
<dbReference type="EMBL" id="CAAALY010117150">
    <property type="protein sequence ID" value="VEL30947.1"/>
    <property type="molecule type" value="Genomic_DNA"/>
</dbReference>
<comment type="caution">
    <text evidence="1">The sequence shown here is derived from an EMBL/GenBank/DDBJ whole genome shotgun (WGS) entry which is preliminary data.</text>
</comment>
<keyword evidence="2" id="KW-1185">Reference proteome</keyword>
<sequence>MRVRPIMTAHLTEQTNAKSVFLAIAFFSPSVASDRVLQLRFFQTAFTGSSGTLSEATGPLGPPLAVDPMGPVQTVAGLFPLVHLSALTALRVPILIQV</sequence>
<reference evidence="1" key="1">
    <citation type="submission" date="2018-11" db="EMBL/GenBank/DDBJ databases">
        <authorList>
            <consortium name="Pathogen Informatics"/>
        </authorList>
    </citation>
    <scope>NUCLEOTIDE SEQUENCE</scope>
</reference>